<dbReference type="KEGG" id="das:Daes_3077"/>
<keyword evidence="5" id="KW-0711">Selenium</keyword>
<evidence type="ECO:0000313" key="8">
    <source>
        <dbReference type="EMBL" id="ADU64069.1"/>
    </source>
</evidence>
<dbReference type="HOGENOM" id="CLU_032859_0_0_7"/>
<keyword evidence="4" id="KW-0067">ATP-binding</keyword>
<evidence type="ECO:0000256" key="4">
    <source>
        <dbReference type="ARBA" id="ARBA00022840"/>
    </source>
</evidence>
<dbReference type="Gene3D" id="3.90.650.10">
    <property type="entry name" value="PurM-like C-terminal domain"/>
    <property type="match status" value="1"/>
</dbReference>
<keyword evidence="9" id="KW-1185">Reference proteome</keyword>
<dbReference type="SUPFAM" id="SSF56042">
    <property type="entry name" value="PurM C-terminal domain-like"/>
    <property type="match status" value="1"/>
</dbReference>
<dbReference type="PANTHER" id="PTHR10256">
    <property type="entry name" value="SELENIDE, WATER DIKINASE"/>
    <property type="match status" value="1"/>
</dbReference>
<evidence type="ECO:0000313" key="9">
    <source>
        <dbReference type="Proteomes" id="UP000002191"/>
    </source>
</evidence>
<feature type="domain" description="PurM-like C-terminal" evidence="7">
    <location>
        <begin position="137"/>
        <end position="310"/>
    </location>
</feature>
<keyword evidence="3 8" id="KW-0418">Kinase</keyword>
<organism evidence="8 9">
    <name type="scientific">Pseudodesulfovibrio aespoeensis (strain ATCC 700646 / DSM 10631 / Aspo-2)</name>
    <name type="common">Desulfovibrio aespoeensis</name>
    <dbReference type="NCBI Taxonomy" id="643562"/>
    <lineage>
        <taxon>Bacteria</taxon>
        <taxon>Pseudomonadati</taxon>
        <taxon>Thermodesulfobacteriota</taxon>
        <taxon>Desulfovibrionia</taxon>
        <taxon>Desulfovibrionales</taxon>
        <taxon>Desulfovibrionaceae</taxon>
    </lineage>
</organism>
<reference evidence="8 9" key="2">
    <citation type="journal article" date="2014" name="Genome Announc.">
        <title>Complete Genome Sequence of the Subsurface, Mesophilic Sulfate-Reducing Bacterium Desulfovibrio aespoeensis Aspo-2.</title>
        <authorList>
            <person name="Pedersen K."/>
            <person name="Bengtsson A."/>
            <person name="Edlund J."/>
            <person name="Rabe L."/>
            <person name="Hazen T."/>
            <person name="Chakraborty R."/>
            <person name="Goodwin L."/>
            <person name="Shapiro N."/>
        </authorList>
    </citation>
    <scope>NUCLEOTIDE SEQUENCE [LARGE SCALE GENOMIC DNA]</scope>
    <source>
        <strain evidence="9">ATCC 700646 / DSM 10631 / Aspo-2</strain>
    </source>
</reference>
<dbReference type="GO" id="GO:0005524">
    <property type="term" value="F:ATP binding"/>
    <property type="evidence" value="ECO:0007669"/>
    <property type="project" value="UniProtKB-KW"/>
</dbReference>
<dbReference type="eggNOG" id="COG0709">
    <property type="taxonomic scope" value="Bacteria"/>
</dbReference>
<evidence type="ECO:0000256" key="3">
    <source>
        <dbReference type="ARBA" id="ARBA00022777"/>
    </source>
</evidence>
<proteinExistence type="predicted"/>
<reference evidence="9" key="1">
    <citation type="submission" date="2010-12" db="EMBL/GenBank/DDBJ databases">
        <title>Complete sequence of Desulfovibrio aespoeensis Aspo-2.</title>
        <authorList>
            <consortium name="US DOE Joint Genome Institute"/>
            <person name="Lucas S."/>
            <person name="Copeland A."/>
            <person name="Lapidus A."/>
            <person name="Cheng J.-F."/>
            <person name="Goodwin L."/>
            <person name="Pitluck S."/>
            <person name="Chertkov O."/>
            <person name="Misra M."/>
            <person name="Detter J.C."/>
            <person name="Han C."/>
            <person name="Tapia R."/>
            <person name="Land M."/>
            <person name="Hauser L."/>
            <person name="Kyrpides N."/>
            <person name="Ivanova N."/>
            <person name="Ovchinnikova G."/>
            <person name="Pedersen K."/>
            <person name="Jagevall S."/>
            <person name="Hazen T."/>
            <person name="Woyke T."/>
        </authorList>
    </citation>
    <scope>NUCLEOTIDE SEQUENCE [LARGE SCALE GENOMIC DNA]</scope>
    <source>
        <strain evidence="9">ATCC 700646 / DSM 10631 / Aspo-2</strain>
    </source>
</reference>
<evidence type="ECO:0000256" key="1">
    <source>
        <dbReference type="ARBA" id="ARBA00022679"/>
    </source>
</evidence>
<keyword evidence="2" id="KW-0547">Nucleotide-binding</keyword>
<dbReference type="Pfam" id="PF02769">
    <property type="entry name" value="AIRS_C"/>
    <property type="match status" value="1"/>
</dbReference>
<dbReference type="InterPro" id="IPR010918">
    <property type="entry name" value="PurM-like_C_dom"/>
</dbReference>
<dbReference type="AlphaFoldDB" id="E6VZY7"/>
<name>E6VZY7_PSEA9</name>
<dbReference type="GO" id="GO:0004756">
    <property type="term" value="F:selenide, water dikinase activity"/>
    <property type="evidence" value="ECO:0007669"/>
    <property type="project" value="TreeGrafter"/>
</dbReference>
<dbReference type="NCBIfam" id="TIGR00476">
    <property type="entry name" value="selD"/>
    <property type="match status" value="1"/>
</dbReference>
<dbReference type="Pfam" id="PF00586">
    <property type="entry name" value="AIRS"/>
    <property type="match status" value="1"/>
</dbReference>
<dbReference type="InterPro" id="IPR004536">
    <property type="entry name" value="SPS/SelD"/>
</dbReference>
<evidence type="ECO:0000259" key="7">
    <source>
        <dbReference type="Pfam" id="PF02769"/>
    </source>
</evidence>
<feature type="domain" description="PurM-like N-terminal" evidence="6">
    <location>
        <begin position="18"/>
        <end position="125"/>
    </location>
</feature>
<dbReference type="PIRSF" id="PIRSF036407">
    <property type="entry name" value="Selenphspht_syn"/>
    <property type="match status" value="1"/>
</dbReference>
<dbReference type="Proteomes" id="UP000002191">
    <property type="component" value="Chromosome"/>
</dbReference>
<dbReference type="InterPro" id="IPR036676">
    <property type="entry name" value="PurM-like_C_sf"/>
</dbReference>
<evidence type="ECO:0000259" key="6">
    <source>
        <dbReference type="Pfam" id="PF00586"/>
    </source>
</evidence>
<dbReference type="SUPFAM" id="SSF55326">
    <property type="entry name" value="PurM N-terminal domain-like"/>
    <property type="match status" value="1"/>
</dbReference>
<dbReference type="Gene3D" id="3.30.1330.10">
    <property type="entry name" value="PurM-like, N-terminal domain"/>
    <property type="match status" value="1"/>
</dbReference>
<dbReference type="InterPro" id="IPR016188">
    <property type="entry name" value="PurM-like_N"/>
</dbReference>
<protein>
    <submittedName>
        <fullName evidence="8">Selenide, water dikinase</fullName>
    </submittedName>
</protein>
<keyword evidence="1" id="KW-0808">Transferase</keyword>
<accession>E6VZY7</accession>
<gene>
    <name evidence="8" type="ordered locus">Daes_3077</name>
</gene>
<sequence length="318" mass="33160">MYARKDDRVLAGGPGDNEDAVVLSFPPGKALVQTVDFFTPVVNDPYRFGRIAAANALSDIYAMGGTPFSTMNIVCFPMKKLSGAVLREVLRGGRDTVEEAGAIPSGGHSVEDDEIKYGLAVSGVVDPSRFASNRGVRPGDRLILTKPIGTGVLATAIKGEMPGCDAMEETLFEVCGRLNRAGGEVIAALGLTGATDITGFGLGGHLIELADASRVTIDLHMESVPLIPGALELAAMGMLPAGSICNRTHYLRRTTVAQGLDPVHLDMMFDAQTSGGLVLAVPPDAFDRAVAMLEAAGDLAAPIGTARARSDNTPLTIL</sequence>
<dbReference type="CDD" id="cd02195">
    <property type="entry name" value="SelD"/>
    <property type="match status" value="1"/>
</dbReference>
<dbReference type="PANTHER" id="PTHR10256:SF0">
    <property type="entry name" value="INACTIVE SELENIDE, WATER DIKINASE-LIKE PROTEIN-RELATED"/>
    <property type="match status" value="1"/>
</dbReference>
<dbReference type="EMBL" id="CP002431">
    <property type="protein sequence ID" value="ADU64069.1"/>
    <property type="molecule type" value="Genomic_DNA"/>
</dbReference>
<dbReference type="InterPro" id="IPR036921">
    <property type="entry name" value="PurM-like_N_sf"/>
</dbReference>
<evidence type="ECO:0000256" key="5">
    <source>
        <dbReference type="ARBA" id="ARBA00023266"/>
    </source>
</evidence>
<dbReference type="GO" id="GO:0005737">
    <property type="term" value="C:cytoplasm"/>
    <property type="evidence" value="ECO:0007669"/>
    <property type="project" value="TreeGrafter"/>
</dbReference>
<evidence type="ECO:0000256" key="2">
    <source>
        <dbReference type="ARBA" id="ARBA00022741"/>
    </source>
</evidence>
<dbReference type="STRING" id="643562.Daes_3077"/>
<dbReference type="GO" id="GO:0016260">
    <property type="term" value="P:selenocysteine biosynthetic process"/>
    <property type="evidence" value="ECO:0007669"/>
    <property type="project" value="TreeGrafter"/>
</dbReference>